<dbReference type="Pfam" id="PF01809">
    <property type="entry name" value="YidD"/>
    <property type="match status" value="1"/>
</dbReference>
<protein>
    <recommendedName>
        <fullName evidence="1">Putative membrane protein insertion efficiency factor</fullName>
    </recommendedName>
</protein>
<organism evidence="3 4">
    <name type="scientific">Caballeronia udeis</name>
    <dbReference type="NCBI Taxonomy" id="1232866"/>
    <lineage>
        <taxon>Bacteria</taxon>
        <taxon>Pseudomonadati</taxon>
        <taxon>Pseudomonadota</taxon>
        <taxon>Betaproteobacteria</taxon>
        <taxon>Burkholderiales</taxon>
        <taxon>Burkholderiaceae</taxon>
        <taxon>Caballeronia</taxon>
    </lineage>
</organism>
<dbReference type="HAMAP" id="MF_00386">
    <property type="entry name" value="UPF0161_YidD"/>
    <property type="match status" value="1"/>
</dbReference>
<dbReference type="SMART" id="SM01234">
    <property type="entry name" value="Haemolytic"/>
    <property type="match status" value="1"/>
</dbReference>
<accession>A0A158H6F6</accession>
<sequence length="150" mass="15860">MSRFRRTPAWSGVDPSANSMQTARIAETALIALLRFYKVAVSPMLGNRCRFYPSCSDYAREAIQYHGAARGSFLAAKRLCRCHPFSAGGIDLVPVPPSAAGCVQQDGAPAADPVDDSAPSSSNSPDPSPDPANSVSSNPHGANNALFDRH</sequence>
<dbReference type="PANTHER" id="PTHR33383:SF1">
    <property type="entry name" value="MEMBRANE PROTEIN INSERTION EFFICIENCY FACTOR-RELATED"/>
    <property type="match status" value="1"/>
</dbReference>
<comment type="function">
    <text evidence="1">Could be involved in insertion of integral membrane proteins into the membrane.</text>
</comment>
<evidence type="ECO:0000256" key="1">
    <source>
        <dbReference type="HAMAP-Rule" id="MF_00386"/>
    </source>
</evidence>
<evidence type="ECO:0000313" key="4">
    <source>
        <dbReference type="Proteomes" id="UP000054683"/>
    </source>
</evidence>
<dbReference type="Proteomes" id="UP000054683">
    <property type="component" value="Unassembled WGS sequence"/>
</dbReference>
<dbReference type="PANTHER" id="PTHR33383">
    <property type="entry name" value="MEMBRANE PROTEIN INSERTION EFFICIENCY FACTOR-RELATED"/>
    <property type="match status" value="1"/>
</dbReference>
<dbReference type="GO" id="GO:0005886">
    <property type="term" value="C:plasma membrane"/>
    <property type="evidence" value="ECO:0007669"/>
    <property type="project" value="UniProtKB-SubCell"/>
</dbReference>
<gene>
    <name evidence="3" type="ORF">AWB69_03998</name>
</gene>
<feature type="compositionally biased region" description="Low complexity" evidence="2">
    <location>
        <begin position="108"/>
        <end position="139"/>
    </location>
</feature>
<comment type="similarity">
    <text evidence="1">Belongs to the UPF0161 family.</text>
</comment>
<dbReference type="AlphaFoldDB" id="A0A158H6F6"/>
<evidence type="ECO:0000256" key="2">
    <source>
        <dbReference type="SAM" id="MobiDB-lite"/>
    </source>
</evidence>
<keyword evidence="1" id="KW-0472">Membrane</keyword>
<keyword evidence="1" id="KW-1003">Cell membrane</keyword>
<dbReference type="InterPro" id="IPR002696">
    <property type="entry name" value="Membr_insert_effic_factor_YidD"/>
</dbReference>
<dbReference type="EMBL" id="FCOK02000026">
    <property type="protein sequence ID" value="SAL39934.1"/>
    <property type="molecule type" value="Genomic_DNA"/>
</dbReference>
<dbReference type="NCBIfam" id="TIGR00278">
    <property type="entry name" value="membrane protein insertion efficiency factor YidD"/>
    <property type="match status" value="1"/>
</dbReference>
<comment type="subcellular location">
    <subcellularLocation>
        <location evidence="1">Cell membrane</location>
        <topology evidence="1">Peripheral membrane protein</topology>
        <orientation evidence="1">Cytoplasmic side</orientation>
    </subcellularLocation>
</comment>
<evidence type="ECO:0000313" key="3">
    <source>
        <dbReference type="EMBL" id="SAL39934.1"/>
    </source>
</evidence>
<proteinExistence type="inferred from homology"/>
<feature type="region of interest" description="Disordered" evidence="2">
    <location>
        <begin position="101"/>
        <end position="150"/>
    </location>
</feature>
<name>A0A158H6F6_9BURK</name>
<reference evidence="3 4" key="1">
    <citation type="submission" date="2016-01" db="EMBL/GenBank/DDBJ databases">
        <authorList>
            <person name="Oliw E.H."/>
        </authorList>
    </citation>
    <scope>NUCLEOTIDE SEQUENCE [LARGE SCALE GENOMIC DNA]</scope>
    <source>
        <strain evidence="3">LMG 27134</strain>
    </source>
</reference>